<evidence type="ECO:0000313" key="2">
    <source>
        <dbReference type="Proteomes" id="UP000805193"/>
    </source>
</evidence>
<name>A0AC60QVF6_IXOPE</name>
<comment type="caution">
    <text evidence="1">The sequence shown here is derived from an EMBL/GenBank/DDBJ whole genome shotgun (WGS) entry which is preliminary data.</text>
</comment>
<evidence type="ECO:0000313" key="1">
    <source>
        <dbReference type="EMBL" id="KAG0443627.1"/>
    </source>
</evidence>
<protein>
    <submittedName>
        <fullName evidence="1">Uncharacterized protein</fullName>
    </submittedName>
</protein>
<accession>A0AC60QVF6</accession>
<proteinExistence type="predicted"/>
<gene>
    <name evidence="1" type="ORF">HPB47_014702</name>
</gene>
<keyword evidence="2" id="KW-1185">Reference proteome</keyword>
<dbReference type="EMBL" id="JABSTQ010003102">
    <property type="protein sequence ID" value="KAG0443627.1"/>
    <property type="molecule type" value="Genomic_DNA"/>
</dbReference>
<sequence>MELYTVRSVDRGHPLPSRTAGELHRVPRVPDVLHIMYARFRLTWLAIRVSVIPITYRSTTTERKSTPVATNCHSSDTDQHLDWTRKGGGGASETEYTRLRRRALLDFQQPMRLEQRVRALVVATTQPRAKMAWQVKIRNAPTPTPTEDGCHEEKGSCVLYDHRLHIPVIPDHAIH</sequence>
<reference evidence="1 2" key="1">
    <citation type="journal article" date="2020" name="Cell">
        <title>Large-Scale Comparative Analyses of Tick Genomes Elucidate Their Genetic Diversity and Vector Capacities.</title>
        <authorList>
            <consortium name="Tick Genome and Microbiome Consortium (TIGMIC)"/>
            <person name="Jia N."/>
            <person name="Wang J."/>
            <person name="Shi W."/>
            <person name="Du L."/>
            <person name="Sun Y."/>
            <person name="Zhan W."/>
            <person name="Jiang J.F."/>
            <person name="Wang Q."/>
            <person name="Zhang B."/>
            <person name="Ji P."/>
            <person name="Bell-Sakyi L."/>
            <person name="Cui X.M."/>
            <person name="Yuan T.T."/>
            <person name="Jiang B.G."/>
            <person name="Yang W.F."/>
            <person name="Lam T.T."/>
            <person name="Chang Q.C."/>
            <person name="Ding S.J."/>
            <person name="Wang X.J."/>
            <person name="Zhu J.G."/>
            <person name="Ruan X.D."/>
            <person name="Zhao L."/>
            <person name="Wei J.T."/>
            <person name="Ye R.Z."/>
            <person name="Que T.C."/>
            <person name="Du C.H."/>
            <person name="Zhou Y.H."/>
            <person name="Cheng J.X."/>
            <person name="Dai P.F."/>
            <person name="Guo W.B."/>
            <person name="Han X.H."/>
            <person name="Huang E.J."/>
            <person name="Li L.F."/>
            <person name="Wei W."/>
            <person name="Gao Y.C."/>
            <person name="Liu J.Z."/>
            <person name="Shao H.Z."/>
            <person name="Wang X."/>
            <person name="Wang C.C."/>
            <person name="Yang T.C."/>
            <person name="Huo Q.B."/>
            <person name="Li W."/>
            <person name="Chen H.Y."/>
            <person name="Chen S.E."/>
            <person name="Zhou L.G."/>
            <person name="Ni X.B."/>
            <person name="Tian J.H."/>
            <person name="Sheng Y."/>
            <person name="Liu T."/>
            <person name="Pan Y.S."/>
            <person name="Xia L.Y."/>
            <person name="Li J."/>
            <person name="Zhao F."/>
            <person name="Cao W.C."/>
        </authorList>
    </citation>
    <scope>NUCLEOTIDE SEQUENCE [LARGE SCALE GENOMIC DNA]</scope>
    <source>
        <strain evidence="1">Iper-2018</strain>
    </source>
</reference>
<organism evidence="1 2">
    <name type="scientific">Ixodes persulcatus</name>
    <name type="common">Taiga tick</name>
    <dbReference type="NCBI Taxonomy" id="34615"/>
    <lineage>
        <taxon>Eukaryota</taxon>
        <taxon>Metazoa</taxon>
        <taxon>Ecdysozoa</taxon>
        <taxon>Arthropoda</taxon>
        <taxon>Chelicerata</taxon>
        <taxon>Arachnida</taxon>
        <taxon>Acari</taxon>
        <taxon>Parasitiformes</taxon>
        <taxon>Ixodida</taxon>
        <taxon>Ixodoidea</taxon>
        <taxon>Ixodidae</taxon>
        <taxon>Ixodinae</taxon>
        <taxon>Ixodes</taxon>
    </lineage>
</organism>
<dbReference type="Proteomes" id="UP000805193">
    <property type="component" value="Unassembled WGS sequence"/>
</dbReference>